<feature type="domain" description="ABC transmembrane type-1" evidence="10">
    <location>
        <begin position="56"/>
        <end position="257"/>
    </location>
</feature>
<keyword evidence="7 9" id="KW-1133">Transmembrane helix</keyword>
<evidence type="ECO:0000256" key="6">
    <source>
        <dbReference type="ARBA" id="ARBA00022692"/>
    </source>
</evidence>
<dbReference type="PANTHER" id="PTHR30614:SF10">
    <property type="entry name" value="ARGININE ABC TRANSPORTER PERMEASE PROTEIN ARTM"/>
    <property type="match status" value="1"/>
</dbReference>
<evidence type="ECO:0000256" key="2">
    <source>
        <dbReference type="ARBA" id="ARBA00010072"/>
    </source>
</evidence>
<dbReference type="PROSITE" id="PS50928">
    <property type="entry name" value="ABC_TM1"/>
    <property type="match status" value="1"/>
</dbReference>
<dbReference type="NCBIfam" id="TIGR01726">
    <property type="entry name" value="HEQRo_perm_3TM"/>
    <property type="match status" value="1"/>
</dbReference>
<feature type="transmembrane region" description="Helical" evidence="9">
    <location>
        <begin position="23"/>
        <end position="40"/>
    </location>
</feature>
<dbReference type="InterPro" id="IPR000515">
    <property type="entry name" value="MetI-like"/>
</dbReference>
<name>A0A422QW31_9RHOB</name>
<comment type="similarity">
    <text evidence="2">Belongs to the binding-protein-dependent transport system permease family. HisMQ subfamily.</text>
</comment>
<dbReference type="GO" id="GO:0043190">
    <property type="term" value="C:ATP-binding cassette (ABC) transporter complex"/>
    <property type="evidence" value="ECO:0007669"/>
    <property type="project" value="InterPro"/>
</dbReference>
<feature type="transmembrane region" description="Helical" evidence="9">
    <location>
        <begin position="52"/>
        <end position="80"/>
    </location>
</feature>
<keyword evidence="12" id="KW-1185">Reference proteome</keyword>
<evidence type="ECO:0000313" key="12">
    <source>
        <dbReference type="Proteomes" id="UP000238137"/>
    </source>
</evidence>
<protein>
    <submittedName>
        <fullName evidence="11">ABC transporter permease</fullName>
    </submittedName>
</protein>
<dbReference type="InterPro" id="IPR035906">
    <property type="entry name" value="MetI-like_sf"/>
</dbReference>
<comment type="caution">
    <text evidence="11">The sequence shown here is derived from an EMBL/GenBank/DDBJ whole genome shotgun (WGS) entry which is preliminary data.</text>
</comment>
<evidence type="ECO:0000313" key="11">
    <source>
        <dbReference type="EMBL" id="RNF34141.1"/>
    </source>
</evidence>
<reference evidence="11" key="1">
    <citation type="submission" date="2018-05" db="EMBL/GenBank/DDBJ databases">
        <title>Reclassification of Methylarcula marina and Methylarcula terricola as Paracoccus methylarcula sp.nov., comb.nov. and Paracoccus terricola comb.nov.</title>
        <authorList>
            <person name="Shmareva M.N."/>
            <person name="Doronina N.V."/>
            <person name="Vasilenko O.V."/>
            <person name="Tarlachkov S.V."/>
            <person name="Trotsenko Y.A."/>
        </authorList>
    </citation>
    <scope>NUCLEOTIDE SEQUENCE [LARGE SCALE GENOMIC DNA]</scope>
    <source>
        <strain evidence="11">VKM B-2159</strain>
    </source>
</reference>
<organism evidence="11 12">
    <name type="scientific">Paracoccus methylarcula</name>
    <dbReference type="NCBI Taxonomy" id="72022"/>
    <lineage>
        <taxon>Bacteria</taxon>
        <taxon>Pseudomonadati</taxon>
        <taxon>Pseudomonadota</taxon>
        <taxon>Alphaproteobacteria</taxon>
        <taxon>Rhodobacterales</taxon>
        <taxon>Paracoccaceae</taxon>
        <taxon>Paracoccus</taxon>
    </lineage>
</organism>
<evidence type="ECO:0000256" key="3">
    <source>
        <dbReference type="ARBA" id="ARBA00022448"/>
    </source>
</evidence>
<keyword evidence="8 9" id="KW-0472">Membrane</keyword>
<dbReference type="Pfam" id="PF00528">
    <property type="entry name" value="BPD_transp_1"/>
    <property type="match status" value="1"/>
</dbReference>
<dbReference type="AlphaFoldDB" id="A0A422QW31"/>
<dbReference type="CDD" id="cd06261">
    <property type="entry name" value="TM_PBP2"/>
    <property type="match status" value="1"/>
</dbReference>
<keyword evidence="6 9" id="KW-0812">Transmembrane</keyword>
<evidence type="ECO:0000256" key="5">
    <source>
        <dbReference type="ARBA" id="ARBA00022519"/>
    </source>
</evidence>
<evidence type="ECO:0000256" key="1">
    <source>
        <dbReference type="ARBA" id="ARBA00004429"/>
    </source>
</evidence>
<evidence type="ECO:0000256" key="4">
    <source>
        <dbReference type="ARBA" id="ARBA00022475"/>
    </source>
</evidence>
<evidence type="ECO:0000259" key="10">
    <source>
        <dbReference type="PROSITE" id="PS50928"/>
    </source>
</evidence>
<comment type="subcellular location">
    <subcellularLocation>
        <location evidence="1">Cell inner membrane</location>
        <topology evidence="1">Multi-pass membrane protein</topology>
    </subcellularLocation>
    <subcellularLocation>
        <location evidence="9">Cell membrane</location>
        <topology evidence="9">Multi-pass membrane protein</topology>
    </subcellularLocation>
</comment>
<dbReference type="GO" id="GO:0022857">
    <property type="term" value="F:transmembrane transporter activity"/>
    <property type="evidence" value="ECO:0007669"/>
    <property type="project" value="InterPro"/>
</dbReference>
<gene>
    <name evidence="11" type="ORF">A7A09_012045</name>
</gene>
<keyword evidence="5" id="KW-0997">Cell inner membrane</keyword>
<keyword evidence="3 9" id="KW-0813">Transport</keyword>
<evidence type="ECO:0000256" key="7">
    <source>
        <dbReference type="ARBA" id="ARBA00022989"/>
    </source>
</evidence>
<dbReference type="OrthoDB" id="9808674at2"/>
<dbReference type="Proteomes" id="UP000238137">
    <property type="component" value="Unassembled WGS sequence"/>
</dbReference>
<dbReference type="InterPro" id="IPR010065">
    <property type="entry name" value="AA_ABC_transptr_permease_3TM"/>
</dbReference>
<feature type="transmembrane region" description="Helical" evidence="9">
    <location>
        <begin position="239"/>
        <end position="260"/>
    </location>
</feature>
<dbReference type="Gene3D" id="1.10.3720.10">
    <property type="entry name" value="MetI-like"/>
    <property type="match status" value="1"/>
</dbReference>
<dbReference type="PANTHER" id="PTHR30614">
    <property type="entry name" value="MEMBRANE COMPONENT OF AMINO ACID ABC TRANSPORTER"/>
    <property type="match status" value="1"/>
</dbReference>
<dbReference type="InterPro" id="IPR043429">
    <property type="entry name" value="ArtM/GltK/GlnP/TcyL/YhdX-like"/>
</dbReference>
<keyword evidence="4" id="KW-1003">Cell membrane</keyword>
<dbReference type="SUPFAM" id="SSF161098">
    <property type="entry name" value="MetI-like"/>
    <property type="match status" value="1"/>
</dbReference>
<proteinExistence type="inferred from homology"/>
<sequence length="269" mass="30266">MTTSPLPADETSRRESWLKPHRLVLILIAVALIAAAIIFGRWDWLPRYLPRLWSGLLVTLAMLFGSALLGFVLAVPLGLVQVTGPWWLKTPAAAFCTMIRGTPLLLQLWLLYYGLGSLFPMIPGIREFFLWPYLREAWPYGLAALTISFAAYEGEIMRGAFAGVPSGELQAARAFGMSPAKLLWRIWLPRALHRALPTLNGETVLQLKSTPLIATITVVDLYGVISRVRQETYLTYEPLFLLALIYMVLTAILVFAFRYFENRIPTRGI</sequence>
<evidence type="ECO:0000256" key="9">
    <source>
        <dbReference type="RuleBase" id="RU363032"/>
    </source>
</evidence>
<dbReference type="RefSeq" id="WP_106691647.1">
    <property type="nucleotide sequence ID" value="NZ_PXNQ02000007.1"/>
</dbReference>
<accession>A0A422QW31</accession>
<dbReference type="EMBL" id="PXNQ02000007">
    <property type="protein sequence ID" value="RNF34141.1"/>
    <property type="molecule type" value="Genomic_DNA"/>
</dbReference>
<evidence type="ECO:0000256" key="8">
    <source>
        <dbReference type="ARBA" id="ARBA00023136"/>
    </source>
</evidence>
<dbReference type="GO" id="GO:0006865">
    <property type="term" value="P:amino acid transport"/>
    <property type="evidence" value="ECO:0007669"/>
    <property type="project" value="TreeGrafter"/>
</dbReference>